<accession>A0AAJ6FRE4</accession>
<organism evidence="4 5">
    <name type="scientific">Providencia rettgeri</name>
    <dbReference type="NCBI Taxonomy" id="587"/>
    <lineage>
        <taxon>Bacteria</taxon>
        <taxon>Pseudomonadati</taxon>
        <taxon>Pseudomonadota</taxon>
        <taxon>Gammaproteobacteria</taxon>
        <taxon>Enterobacterales</taxon>
        <taxon>Morganellaceae</taxon>
        <taxon>Providencia</taxon>
    </lineage>
</organism>
<dbReference type="GO" id="GO:0003677">
    <property type="term" value="F:DNA binding"/>
    <property type="evidence" value="ECO:0007669"/>
    <property type="project" value="UniProtKB-KW"/>
</dbReference>
<keyword evidence="1" id="KW-0963">Cytoplasm</keyword>
<dbReference type="Proteomes" id="UP000682358">
    <property type="component" value="Plasmid p15628A_320"/>
</dbReference>
<evidence type="ECO:0000256" key="1">
    <source>
        <dbReference type="ARBA" id="ARBA00022490"/>
    </source>
</evidence>
<dbReference type="InterPro" id="IPR036381">
    <property type="entry name" value="Tus_dom1"/>
</dbReference>
<dbReference type="SUPFAM" id="SSF56596">
    <property type="entry name" value="Replication terminator protein (Tus)"/>
    <property type="match status" value="1"/>
</dbReference>
<sequence length="319" mass="36452">MLDSYIGSLLKYLHQLDSLFRDAKVISALTCVIPPVENGCDDIGKCIEPVVNYGPHAYTSVISCWQDLYISPLYSQKFARRTAGYVQLSTAAMELADHLIKINTVKNNIRSSVVALPKSERFSILRKHLSNVMTLHLYRNIPVFNSDDVITHASYTWGLKGLMQKTDPVKLYQLIADIAKGNAELQDLMDKIQECPANRLRIKRSVTPQPICNLTFASGKKRCINAPVPFLIVQDQDFKVSPLPLFTAEADRQERSDKHKTTLLGVFRGQQIIKLEKWWRKKHNGNSQPLVFTFVLQLPCFRWWGASHWRNVKELRLNS</sequence>
<proteinExistence type="predicted"/>
<name>A0AAJ6FRE4_PRORE</name>
<protein>
    <submittedName>
        <fullName evidence="4">DNA replication terminus site-binding protein</fullName>
    </submittedName>
</protein>
<keyword evidence="2" id="KW-0235">DNA replication</keyword>
<reference evidence="4" key="1">
    <citation type="submission" date="2023-04" db="EMBL/GenBank/DDBJ databases">
        <title>Co-integrate Col3M blaNDM-1-harbouring plasmids in clinical Providencia rettgeri isolates from Argentina.</title>
        <authorList>
            <person name="de Belder D."/>
            <person name="Martino F."/>
            <person name="Tijet N."/>
            <person name="Melano R.G."/>
            <person name="Faccone D."/>
            <person name="de Mendieta J.M."/>
            <person name="Rapoport M."/>
            <person name="Albornoz E."/>
            <person name="Petroni A."/>
            <person name="Tuduri E."/>
            <person name="Derdoy L."/>
            <person name="Cogut S."/>
            <person name="Errecalde L."/>
            <person name="Pasteran F."/>
            <person name="Corso A."/>
            <person name="Gomez S.A."/>
        </authorList>
    </citation>
    <scope>NUCLEOTIDE SEQUENCE</scope>
    <source>
        <strain evidence="4">PreM15628</strain>
        <plasmid evidence="4">p15628A_320</plasmid>
    </source>
</reference>
<dbReference type="GO" id="GO:0005737">
    <property type="term" value="C:cytoplasm"/>
    <property type="evidence" value="ECO:0007669"/>
    <property type="project" value="InterPro"/>
</dbReference>
<keyword evidence="4" id="KW-0614">Plasmid</keyword>
<dbReference type="EMBL" id="CP123373">
    <property type="protein sequence ID" value="WHT95922.1"/>
    <property type="molecule type" value="Genomic_DNA"/>
</dbReference>
<dbReference type="InterPro" id="IPR008865">
    <property type="entry name" value="DNA_replication_term_site-bd"/>
</dbReference>
<evidence type="ECO:0000313" key="5">
    <source>
        <dbReference type="Proteomes" id="UP000682358"/>
    </source>
</evidence>
<dbReference type="GO" id="GO:0006274">
    <property type="term" value="P:DNA replication termination"/>
    <property type="evidence" value="ECO:0007669"/>
    <property type="project" value="InterPro"/>
</dbReference>
<geneLocation type="plasmid" evidence="4 5">
    <name>p15628A_320</name>
</geneLocation>
<dbReference type="InterPro" id="IPR036384">
    <property type="entry name" value="Tus_sf"/>
</dbReference>
<gene>
    <name evidence="4" type="ORF">KOF27_20675</name>
</gene>
<evidence type="ECO:0000313" key="4">
    <source>
        <dbReference type="EMBL" id="WHT95922.1"/>
    </source>
</evidence>
<evidence type="ECO:0000256" key="3">
    <source>
        <dbReference type="ARBA" id="ARBA00023125"/>
    </source>
</evidence>
<keyword evidence="3" id="KW-0238">DNA-binding</keyword>
<dbReference type="AlphaFoldDB" id="A0AAJ6FRE4"/>
<dbReference type="Gene3D" id="3.50.14.10">
    <property type="entry name" value="Replication terminator Tus, domain 1 superfamily/Replication terminator Tus"/>
    <property type="match status" value="1"/>
</dbReference>
<dbReference type="Pfam" id="PF05472">
    <property type="entry name" value="Ter"/>
    <property type="match status" value="1"/>
</dbReference>
<evidence type="ECO:0000256" key="2">
    <source>
        <dbReference type="ARBA" id="ARBA00022705"/>
    </source>
</evidence>